<dbReference type="PROSITE" id="PS50011">
    <property type="entry name" value="PROTEIN_KINASE_DOM"/>
    <property type="match status" value="1"/>
</dbReference>
<feature type="domain" description="Protein kinase" evidence="6">
    <location>
        <begin position="645"/>
        <end position="982"/>
    </location>
</feature>
<dbReference type="Pfam" id="PF07714">
    <property type="entry name" value="PK_Tyr_Ser-Thr"/>
    <property type="match status" value="1"/>
</dbReference>
<feature type="compositionally biased region" description="Low complexity" evidence="5">
    <location>
        <begin position="118"/>
        <end position="137"/>
    </location>
</feature>
<feature type="binding site" evidence="4">
    <location>
        <position position="672"/>
    </location>
    <ligand>
        <name>ATP</name>
        <dbReference type="ChEBI" id="CHEBI:30616"/>
    </ligand>
</feature>
<dbReference type="InterPro" id="IPR011009">
    <property type="entry name" value="Kinase-like_dom_sf"/>
</dbReference>
<keyword evidence="8" id="KW-1185">Reference proteome</keyword>
<dbReference type="Gene3D" id="1.10.510.10">
    <property type="entry name" value="Transferase(Phosphotransferase) domain 1"/>
    <property type="match status" value="1"/>
</dbReference>
<dbReference type="GO" id="GO:0004674">
    <property type="term" value="F:protein serine/threonine kinase activity"/>
    <property type="evidence" value="ECO:0007669"/>
    <property type="project" value="UniProtKB-KW"/>
</dbReference>
<keyword evidence="2 4" id="KW-0547">Nucleotide-binding</keyword>
<dbReference type="PROSITE" id="PS00108">
    <property type="entry name" value="PROTEIN_KINASE_ST"/>
    <property type="match status" value="1"/>
</dbReference>
<dbReference type="Gene3D" id="1.20.930.20">
    <property type="entry name" value="Adaptor protein Cbl, N-terminal domain"/>
    <property type="match status" value="1"/>
</dbReference>
<protein>
    <recommendedName>
        <fullName evidence="6">Protein kinase domain-containing protein</fullName>
    </recommendedName>
</protein>
<feature type="region of interest" description="Disordered" evidence="5">
    <location>
        <begin position="1"/>
        <end position="194"/>
    </location>
</feature>
<feature type="compositionally biased region" description="Pro residues" evidence="5">
    <location>
        <begin position="1"/>
        <end position="14"/>
    </location>
</feature>
<sequence length="1395" mass="153491">MPPSSPPTRSPPSSAPASLPLSPRNRTISLAQSESASSTAPRVSSPLKNPAASGFLLDHDHKGHNDLATGDDDEVTFSPSSESSSDEDEQNAFPTFEYTARGQGPSALKHGHTHRRGSSSSPSITIDDQTQSQTSTTRGGELIPVASTRSLPTALASDLTITESNRGRTLAPEKPKTRDPSPAPSATTLDASWWGEQEHNKKGTYLPWKEELPKRKLSIPAAQLQGLEHTKQARSTDRIDHLAPIPGLAPAAKTLLTIWASVQNVDVNFYGCLRLTERCADILISIRQELHEAGDEVGHELSAPIAKLEETFQGVFLFMQKQVRRPFLKRYLKRDEIQADLKLCNDGLNEALGLFGLSIQIRTLKQVQETARKQREEMQNMINAMVAGGLITASGSSVLQIEDGHQESPIASTNTSAPPALRQQKSSETVTRFITTANALGLVDSSTSDPLLSPLDDSIPHTDVLTTLTGLQQNQNSLDSTRDFTEIRALMRRAIQAPNDAEMLAVLQVNDEGMPEAIKTLQRALEKVAERSKQPGINEEAVLPPGIVIGTVKRSVSVKEEKAKGKEGLKRSRTTISIESSTGSLSTASSSSLKGSGGGSSSGSSGRKRDTLDQEFIETGISALMRMSRGRDNNLPSWTITKYEVNRERQIGVGGFSKVYKGTWNGKIVAIKVLKLKVSRRVFVREVEIWKGLHHRNVLELCGASSAAGEPPWFLVSAYLKYGSLVDYLKRVEGELREAWLGHVKAQTRSRSKSPSPSTASGGSSSSGHGAKIGGGQLLYPAFPFLASSPSPIFLFLFASPRFPYRAEGGFEVRKQWDLFRFMLEIAEGMVYLHSKGVLHGDLKASNVLVDDTFTCVISDFGQSEIKSEMARLSGETIPHQGTLRWQAPEILTEEVEMTKETDVYAFAICCVEIVNLGKVPWGIMLEDEAIRQRVLKDNARPALAESPFNTPSLQEILKLAWHRDPAHRPQFSKIARDLELLQKNFNKGHESPKRTGTRPLPALIEDERGSPASPSPDMMPRPLPPMSPVGTPGGIDILQWDSQYRVLAVHVGRILTVIFIGSQPHIEATVATSDIRMPEPVTWTSNKGHKSNAKRGSLDPEDTDEDFDVLDLDDDAESLAPTDERVLEMKNELRYRLLLNHTFHPSLIMPLWTPSPDVVLGAVGFLSKPTGKFVTLFNAFQPQKSTDPQVQGLPSIHGYGKVTDGNQKQEKLNILQRGVDSVVGWISRNKNDGNVPIRRRYTFDLRAGHKAAHLCTESTEYRYMDKLDAPKKWFARNIDTIMKIFGKEHHLQREDLVLVVGLLRTPNYGLFVSHSHPDGHAHFNVYASPKPGQPWGTFTTDSQSLRETGPSYDETNDSRARLEASKVSIHGGSWDTVLIARLRFKPDATEPTAK</sequence>
<evidence type="ECO:0000256" key="2">
    <source>
        <dbReference type="ARBA" id="ARBA00022741"/>
    </source>
</evidence>
<dbReference type="InterPro" id="IPR036537">
    <property type="entry name" value="Adaptor_Cbl_N_dom_sf"/>
</dbReference>
<feature type="compositionally biased region" description="Low complexity" evidence="5">
    <location>
        <begin position="753"/>
        <end position="769"/>
    </location>
</feature>
<feature type="compositionally biased region" description="Polar residues" evidence="5">
    <location>
        <begin position="409"/>
        <end position="427"/>
    </location>
</feature>
<organism evidence="7 8">
    <name type="scientific">Ephemerocybe angulata</name>
    <dbReference type="NCBI Taxonomy" id="980116"/>
    <lineage>
        <taxon>Eukaryota</taxon>
        <taxon>Fungi</taxon>
        <taxon>Dikarya</taxon>
        <taxon>Basidiomycota</taxon>
        <taxon>Agaricomycotina</taxon>
        <taxon>Agaricomycetes</taxon>
        <taxon>Agaricomycetidae</taxon>
        <taxon>Agaricales</taxon>
        <taxon>Agaricineae</taxon>
        <taxon>Psathyrellaceae</taxon>
        <taxon>Ephemerocybe</taxon>
    </lineage>
</organism>
<dbReference type="InterPro" id="IPR017441">
    <property type="entry name" value="Protein_kinase_ATP_BS"/>
</dbReference>
<feature type="region of interest" description="Disordered" evidence="5">
    <location>
        <begin position="562"/>
        <end position="611"/>
    </location>
</feature>
<keyword evidence="1" id="KW-0723">Serine/threonine-protein kinase</keyword>
<dbReference type="CDD" id="cd21037">
    <property type="entry name" value="MLKL_NTD"/>
    <property type="match status" value="1"/>
</dbReference>
<dbReference type="PROSITE" id="PS00107">
    <property type="entry name" value="PROTEIN_KINASE_ATP"/>
    <property type="match status" value="1"/>
</dbReference>
<dbReference type="Gene3D" id="3.30.200.20">
    <property type="entry name" value="Phosphorylase Kinase, domain 1"/>
    <property type="match status" value="1"/>
</dbReference>
<dbReference type="Proteomes" id="UP000541558">
    <property type="component" value="Unassembled WGS sequence"/>
</dbReference>
<dbReference type="SUPFAM" id="SSF56112">
    <property type="entry name" value="Protein kinase-like (PK-like)"/>
    <property type="match status" value="1"/>
</dbReference>
<gene>
    <name evidence="7" type="ORF">D9611_012426</name>
</gene>
<comment type="caution">
    <text evidence="7">The sequence shown here is derived from an EMBL/GenBank/DDBJ whole genome shotgun (WGS) entry which is preliminary data.</text>
</comment>
<dbReference type="SMART" id="SM00220">
    <property type="entry name" value="S_TKc"/>
    <property type="match status" value="1"/>
</dbReference>
<evidence type="ECO:0000256" key="5">
    <source>
        <dbReference type="SAM" id="MobiDB-lite"/>
    </source>
</evidence>
<dbReference type="EMBL" id="JAACJK010000005">
    <property type="protein sequence ID" value="KAF5340041.1"/>
    <property type="molecule type" value="Genomic_DNA"/>
</dbReference>
<feature type="compositionally biased region" description="Polar residues" evidence="5">
    <location>
        <begin position="25"/>
        <end position="42"/>
    </location>
</feature>
<evidence type="ECO:0000313" key="8">
    <source>
        <dbReference type="Proteomes" id="UP000541558"/>
    </source>
</evidence>
<feature type="region of interest" description="Disordered" evidence="5">
    <location>
        <begin position="747"/>
        <end position="769"/>
    </location>
</feature>
<feature type="region of interest" description="Disordered" evidence="5">
    <location>
        <begin position="987"/>
        <end position="1022"/>
    </location>
</feature>
<dbReference type="OrthoDB" id="1668230at2759"/>
<evidence type="ECO:0000256" key="3">
    <source>
        <dbReference type="ARBA" id="ARBA00022840"/>
    </source>
</evidence>
<proteinExistence type="predicted"/>
<accession>A0A8H5CE18</accession>
<dbReference type="InterPro" id="IPR059179">
    <property type="entry name" value="MLKL-like_MCAfunc"/>
</dbReference>
<reference evidence="7 8" key="1">
    <citation type="journal article" date="2020" name="ISME J.">
        <title>Uncovering the hidden diversity of litter-decomposition mechanisms in mushroom-forming fungi.</title>
        <authorList>
            <person name="Floudas D."/>
            <person name="Bentzer J."/>
            <person name="Ahren D."/>
            <person name="Johansson T."/>
            <person name="Persson P."/>
            <person name="Tunlid A."/>
        </authorList>
    </citation>
    <scope>NUCLEOTIDE SEQUENCE [LARGE SCALE GENOMIC DNA]</scope>
    <source>
        <strain evidence="7 8">CBS 175.51</strain>
    </source>
</reference>
<keyword evidence="1" id="KW-0418">Kinase</keyword>
<dbReference type="GO" id="GO:0007166">
    <property type="term" value="P:cell surface receptor signaling pathway"/>
    <property type="evidence" value="ECO:0007669"/>
    <property type="project" value="InterPro"/>
</dbReference>
<keyword evidence="3 4" id="KW-0067">ATP-binding</keyword>
<dbReference type="InterPro" id="IPR001245">
    <property type="entry name" value="Ser-Thr/Tyr_kinase_cat_dom"/>
</dbReference>
<feature type="compositionally biased region" description="Low complexity" evidence="5">
    <location>
        <begin position="574"/>
        <end position="594"/>
    </location>
</feature>
<feature type="region of interest" description="Disordered" evidence="5">
    <location>
        <begin position="1082"/>
        <end position="1105"/>
    </location>
</feature>
<evidence type="ECO:0000313" key="7">
    <source>
        <dbReference type="EMBL" id="KAF5340041.1"/>
    </source>
</evidence>
<evidence type="ECO:0000259" key="6">
    <source>
        <dbReference type="PROSITE" id="PS50011"/>
    </source>
</evidence>
<dbReference type="PANTHER" id="PTHR44329">
    <property type="entry name" value="SERINE/THREONINE-PROTEIN KINASE TNNI3K-RELATED"/>
    <property type="match status" value="1"/>
</dbReference>
<dbReference type="InterPro" id="IPR000719">
    <property type="entry name" value="Prot_kinase_dom"/>
</dbReference>
<keyword evidence="1" id="KW-0808">Transferase</keyword>
<feature type="compositionally biased region" description="Low complexity" evidence="5">
    <location>
        <begin position="15"/>
        <end position="24"/>
    </location>
</feature>
<dbReference type="InterPro" id="IPR051681">
    <property type="entry name" value="Ser/Thr_Kinases-Pseudokinases"/>
</dbReference>
<evidence type="ECO:0000256" key="1">
    <source>
        <dbReference type="ARBA" id="ARBA00022527"/>
    </source>
</evidence>
<dbReference type="GO" id="GO:0005524">
    <property type="term" value="F:ATP binding"/>
    <property type="evidence" value="ECO:0007669"/>
    <property type="project" value="UniProtKB-UniRule"/>
</dbReference>
<dbReference type="InterPro" id="IPR008271">
    <property type="entry name" value="Ser/Thr_kinase_AS"/>
</dbReference>
<feature type="region of interest" description="Disordered" evidence="5">
    <location>
        <begin position="408"/>
        <end position="427"/>
    </location>
</feature>
<name>A0A8H5CE18_9AGAR</name>
<evidence type="ECO:0000256" key="4">
    <source>
        <dbReference type="PROSITE-ProRule" id="PRU10141"/>
    </source>
</evidence>